<reference evidence="3" key="1">
    <citation type="submission" date="2021-01" db="EMBL/GenBank/DDBJ databases">
        <authorList>
            <person name="Corre E."/>
            <person name="Pelletier E."/>
            <person name="Niang G."/>
            <person name="Scheremetjew M."/>
            <person name="Finn R."/>
            <person name="Kale V."/>
            <person name="Holt S."/>
            <person name="Cochrane G."/>
            <person name="Meng A."/>
            <person name="Brown T."/>
            <person name="Cohen L."/>
        </authorList>
    </citation>
    <scope>NUCLEOTIDE SEQUENCE</scope>
    <source>
        <strain evidence="3">CCMP325</strain>
    </source>
</reference>
<sequence length="212" mass="23597">MTEPLGHTCTPLTTNTHTSIQDEGSEVKYFHSNNWTERLQIPYVLEQKSLKPGDIFYDDFWHESNASLKMDADTASETAAASDSTSILEAFSDVKADHRLAASDHADALQVPANEDDRTPHRKPGACRGAPNNRWTKEEHARFLEGLKQYSPCQAAPFHMDGTLRVGLGPGAAEEIAKVVGTRSAVQVRSHAQKHFVKLYRKMAKQACDQHR</sequence>
<protein>
    <recommendedName>
        <fullName evidence="2">Myb-like domain-containing protein</fullName>
    </recommendedName>
</protein>
<gene>
    <name evidence="3" type="ORF">HPHI1048_LOCUS11175</name>
</gene>
<feature type="domain" description="Myb-like" evidence="2">
    <location>
        <begin position="131"/>
        <end position="198"/>
    </location>
</feature>
<dbReference type="SMART" id="SM00717">
    <property type="entry name" value="SANT"/>
    <property type="match status" value="1"/>
</dbReference>
<dbReference type="Gene3D" id="1.10.10.60">
    <property type="entry name" value="Homeodomain-like"/>
    <property type="match status" value="1"/>
</dbReference>
<dbReference type="AlphaFoldDB" id="A0A7S0EHL6"/>
<evidence type="ECO:0000259" key="2">
    <source>
        <dbReference type="SMART" id="SM00717"/>
    </source>
</evidence>
<proteinExistence type="predicted"/>
<organism evidence="3">
    <name type="scientific">Hanusia phi</name>
    <dbReference type="NCBI Taxonomy" id="3032"/>
    <lineage>
        <taxon>Eukaryota</taxon>
        <taxon>Cryptophyceae</taxon>
        <taxon>Pyrenomonadales</taxon>
        <taxon>Geminigeraceae</taxon>
        <taxon>Hanusia</taxon>
    </lineage>
</organism>
<dbReference type="InterPro" id="IPR009057">
    <property type="entry name" value="Homeodomain-like_sf"/>
</dbReference>
<dbReference type="SUPFAM" id="SSF46689">
    <property type="entry name" value="Homeodomain-like"/>
    <property type="match status" value="1"/>
</dbReference>
<dbReference type="InterPro" id="IPR001005">
    <property type="entry name" value="SANT/Myb"/>
</dbReference>
<dbReference type="CDD" id="cd00167">
    <property type="entry name" value="SANT"/>
    <property type="match status" value="1"/>
</dbReference>
<evidence type="ECO:0000313" key="3">
    <source>
        <dbReference type="EMBL" id="CAD8485408.1"/>
    </source>
</evidence>
<dbReference type="PANTHER" id="PTHR12802">
    <property type="entry name" value="SWI/SNF COMPLEX-RELATED"/>
    <property type="match status" value="1"/>
</dbReference>
<dbReference type="EMBL" id="HBEO01016387">
    <property type="protein sequence ID" value="CAD8485408.1"/>
    <property type="molecule type" value="Transcribed_RNA"/>
</dbReference>
<name>A0A7S0EHL6_9CRYP</name>
<keyword evidence="1" id="KW-0539">Nucleus</keyword>
<evidence type="ECO:0000256" key="1">
    <source>
        <dbReference type="ARBA" id="ARBA00023242"/>
    </source>
</evidence>
<accession>A0A7S0EHL6</accession>